<dbReference type="PANTHER" id="PTHR43943:SF2">
    <property type="entry name" value="DEHYDROGENASE_REDUCTASE 4"/>
    <property type="match status" value="1"/>
</dbReference>
<dbReference type="GO" id="GO:0004090">
    <property type="term" value="F:carbonyl reductase (NADPH) activity"/>
    <property type="evidence" value="ECO:0007669"/>
    <property type="project" value="TreeGrafter"/>
</dbReference>
<dbReference type="AlphaFoldDB" id="A0A979FY98"/>
<evidence type="ECO:0000256" key="1">
    <source>
        <dbReference type="ARBA" id="ARBA00006484"/>
    </source>
</evidence>
<dbReference type="InterPro" id="IPR002347">
    <property type="entry name" value="SDR_fam"/>
</dbReference>
<dbReference type="SUPFAM" id="SSF51735">
    <property type="entry name" value="NAD(P)-binding Rossmann-fold domains"/>
    <property type="match status" value="1"/>
</dbReference>
<dbReference type="InterPro" id="IPR036291">
    <property type="entry name" value="NAD(P)-bd_dom_sf"/>
</dbReference>
<protein>
    <submittedName>
        <fullName evidence="4">Dehydrogenase/reductase SDR family member 4-like</fullName>
    </submittedName>
</protein>
<dbReference type="PRINTS" id="PR00080">
    <property type="entry name" value="SDRFAMILY"/>
</dbReference>
<keyword evidence="2" id="KW-0472">Membrane</keyword>
<keyword evidence="3" id="KW-1185">Reference proteome</keyword>
<dbReference type="GeneID" id="125179593"/>
<dbReference type="KEGG" id="hazt:125179593"/>
<proteinExistence type="inferred from homology"/>
<name>A0A979FY98_HYAAZ</name>
<keyword evidence="2" id="KW-1133">Transmembrane helix</keyword>
<dbReference type="PRINTS" id="PR00081">
    <property type="entry name" value="GDHRDH"/>
</dbReference>
<dbReference type="NCBIfam" id="NF005559">
    <property type="entry name" value="PRK07231.1"/>
    <property type="match status" value="1"/>
</dbReference>
<dbReference type="Pfam" id="PF13561">
    <property type="entry name" value="adh_short_C2"/>
    <property type="match status" value="1"/>
</dbReference>
<dbReference type="FunFam" id="3.40.50.720:FF:000084">
    <property type="entry name" value="Short-chain dehydrogenase reductase"/>
    <property type="match status" value="1"/>
</dbReference>
<dbReference type="PANTHER" id="PTHR43943">
    <property type="entry name" value="DEHYDROGENASE/REDUCTASE (SDR FAMILY) MEMBER 4"/>
    <property type="match status" value="1"/>
</dbReference>
<dbReference type="OrthoDB" id="1669814at2759"/>
<sequence length="277" mass="29618">MFASSRSALASARQCRQMSHASNKLSGQVAVITGSTDGIGLAIAKRKGQEGARVVVSSRRSHNVERAVQEMHDLGLKDVLGVQCNVGKPEDRHNLIDQVVAKWGTVDILLTNAGVNPATGWLLDCSESVWDKLFDINVKSNWALTKLVAPHMQKKKKGSIIYIGSIASFGSIVPYGALSGYIVSKSCLLSMSKMVAQQLAPDNVRANCILPGIIKTRFGEVLHADDEVFSGVLPTIPMHRAGEPEEVAGLAVFLASDDASYITGENYGVAGGMQSRL</sequence>
<accession>A0A979FY98</accession>
<gene>
    <name evidence="4" type="primary">LOC125179593</name>
</gene>
<evidence type="ECO:0000256" key="2">
    <source>
        <dbReference type="SAM" id="Phobius"/>
    </source>
</evidence>
<dbReference type="Proteomes" id="UP000694843">
    <property type="component" value="Unplaced"/>
</dbReference>
<keyword evidence="2" id="KW-0812">Transmembrane</keyword>
<dbReference type="RefSeq" id="XP_047741686.1">
    <property type="nucleotide sequence ID" value="XM_047885730.1"/>
</dbReference>
<comment type="similarity">
    <text evidence="1">Belongs to the short-chain dehydrogenases/reductases (SDR) family.</text>
</comment>
<dbReference type="Gene3D" id="3.40.50.720">
    <property type="entry name" value="NAD(P)-binding Rossmann-like Domain"/>
    <property type="match status" value="1"/>
</dbReference>
<feature type="transmembrane region" description="Helical" evidence="2">
    <location>
        <begin position="160"/>
        <end position="183"/>
    </location>
</feature>
<dbReference type="OMA" id="MTYRASK"/>
<reference evidence="4" key="1">
    <citation type="submission" date="2025-08" db="UniProtKB">
        <authorList>
            <consortium name="RefSeq"/>
        </authorList>
    </citation>
    <scope>IDENTIFICATION</scope>
    <source>
        <tissue evidence="4">Whole organism</tissue>
    </source>
</reference>
<evidence type="ECO:0000313" key="3">
    <source>
        <dbReference type="Proteomes" id="UP000694843"/>
    </source>
</evidence>
<evidence type="ECO:0000313" key="4">
    <source>
        <dbReference type="RefSeq" id="XP_047741686.1"/>
    </source>
</evidence>
<organism evidence="3 4">
    <name type="scientific">Hyalella azteca</name>
    <name type="common">Amphipod</name>
    <dbReference type="NCBI Taxonomy" id="294128"/>
    <lineage>
        <taxon>Eukaryota</taxon>
        <taxon>Metazoa</taxon>
        <taxon>Ecdysozoa</taxon>
        <taxon>Arthropoda</taxon>
        <taxon>Crustacea</taxon>
        <taxon>Multicrustacea</taxon>
        <taxon>Malacostraca</taxon>
        <taxon>Eumalacostraca</taxon>
        <taxon>Peracarida</taxon>
        <taxon>Amphipoda</taxon>
        <taxon>Senticaudata</taxon>
        <taxon>Talitrida</taxon>
        <taxon>Talitroidea</taxon>
        <taxon>Hyalellidae</taxon>
        <taxon>Hyalella</taxon>
    </lineage>
</organism>